<keyword evidence="3" id="KW-1185">Reference proteome</keyword>
<sequence>MRLNVMVIEEILEVVANLEKVLAQLDALKLELAAAHVQAGLDAVRGMLDMPQ</sequence>
<dbReference type="AlphaFoldDB" id="A0A0J7Y9G0"/>
<evidence type="ECO:0000313" key="2">
    <source>
        <dbReference type="EMBL" id="KMS59963.1"/>
    </source>
</evidence>
<dbReference type="EMBL" id="JACU01000002">
    <property type="protein sequence ID" value="KMS59963.1"/>
    <property type="molecule type" value="Genomic_DNA"/>
</dbReference>
<name>A0A0J7Y9G0_9SPHN</name>
<keyword evidence="1" id="KW-0175">Coiled coil</keyword>
<gene>
    <name evidence="2" type="ORF">V474_07620</name>
</gene>
<dbReference type="Proteomes" id="UP000052268">
    <property type="component" value="Unassembled WGS sequence"/>
</dbReference>
<organism evidence="2 3">
    <name type="scientific">Novosphingobium barchaimii LL02</name>
    <dbReference type="NCBI Taxonomy" id="1114963"/>
    <lineage>
        <taxon>Bacteria</taxon>
        <taxon>Pseudomonadati</taxon>
        <taxon>Pseudomonadota</taxon>
        <taxon>Alphaproteobacteria</taxon>
        <taxon>Sphingomonadales</taxon>
        <taxon>Sphingomonadaceae</taxon>
        <taxon>Novosphingobium</taxon>
    </lineage>
</organism>
<evidence type="ECO:0000313" key="3">
    <source>
        <dbReference type="Proteomes" id="UP000052268"/>
    </source>
</evidence>
<protein>
    <submittedName>
        <fullName evidence="2">Uncharacterized protein</fullName>
    </submittedName>
</protein>
<reference evidence="2 3" key="1">
    <citation type="journal article" date="2015" name="G3 (Bethesda)">
        <title>Insights into Ongoing Evolution of the Hexachlorocyclohexane Catabolic Pathway from Comparative Genomics of Ten Sphingomonadaceae Strains.</title>
        <authorList>
            <person name="Pearce S.L."/>
            <person name="Oakeshott J.G."/>
            <person name="Pandey G."/>
        </authorList>
    </citation>
    <scope>NUCLEOTIDE SEQUENCE [LARGE SCALE GENOMIC DNA]</scope>
    <source>
        <strain evidence="2 3">LL02</strain>
    </source>
</reference>
<accession>A0A0J7Y9G0</accession>
<proteinExistence type="predicted"/>
<feature type="coiled-coil region" evidence="1">
    <location>
        <begin position="8"/>
        <end position="38"/>
    </location>
</feature>
<comment type="caution">
    <text evidence="2">The sequence shown here is derived from an EMBL/GenBank/DDBJ whole genome shotgun (WGS) entry which is preliminary data.</text>
</comment>
<evidence type="ECO:0000256" key="1">
    <source>
        <dbReference type="SAM" id="Coils"/>
    </source>
</evidence>